<feature type="chain" id="PRO_5004223542" evidence="2">
    <location>
        <begin position="22"/>
        <end position="185"/>
    </location>
</feature>
<reference evidence="3 4" key="1">
    <citation type="submission" date="2005-10" db="EMBL/GenBank/DDBJ databases">
        <title>Complete sequence of Geobacter metallireducens GS-15.</title>
        <authorList>
            <consortium name="US DOE Joint Genome Institute"/>
            <person name="Copeland A."/>
            <person name="Lucas S."/>
            <person name="Lapidus A."/>
            <person name="Barry K."/>
            <person name="Detter J.C."/>
            <person name="Glavina T."/>
            <person name="Hammon N."/>
            <person name="Israni S."/>
            <person name="Pitluck S."/>
            <person name="Di Bartolo G."/>
            <person name="Chain P."/>
            <person name="Schmutz J."/>
            <person name="Larimer F."/>
            <person name="Land M."/>
            <person name="Kyrpides N."/>
            <person name="Ivanova N."/>
            <person name="Richardson P."/>
        </authorList>
    </citation>
    <scope>NUCLEOTIDE SEQUENCE [LARGE SCALE GENOMIC DNA]</scope>
    <source>
        <strain evidence="4">ATCC 53774 / DSM 7210 / GS-15</strain>
    </source>
</reference>
<sequence length="185" mass="20881">MTTRTGLVLVSLLLFTTIAEATPRIIELPDRIIVELYGTPGTPELPTPPPKAKEPYLVERFENHPDHYEVELVGKPEHDKDKPVDYTASASTYPQAVITQTATEQTYSSPSYGGDTPAMPVQSPYYRELSERIRILQRERQECLKTAPGEERADRDRKRREAEEKLREIRAVSAEMAQLRGQGGS</sequence>
<keyword evidence="2" id="KW-0732">Signal</keyword>
<name>Q39VK9_GEOMG</name>
<dbReference type="RefSeq" id="WP_004511587.1">
    <property type="nucleotide sequence ID" value="NC_007517.1"/>
</dbReference>
<dbReference type="EMBL" id="CP000148">
    <property type="protein sequence ID" value="ABB31715.1"/>
    <property type="molecule type" value="Genomic_DNA"/>
</dbReference>
<dbReference type="HOGENOM" id="CLU_1459337_0_0_7"/>
<dbReference type="STRING" id="269799.Gmet_1481"/>
<evidence type="ECO:0000313" key="3">
    <source>
        <dbReference type="EMBL" id="ABB31715.1"/>
    </source>
</evidence>
<keyword evidence="4" id="KW-1185">Reference proteome</keyword>
<dbReference type="Proteomes" id="UP000007073">
    <property type="component" value="Chromosome"/>
</dbReference>
<evidence type="ECO:0000256" key="2">
    <source>
        <dbReference type="SAM" id="SignalP"/>
    </source>
</evidence>
<organism evidence="3 4">
    <name type="scientific">Geobacter metallireducens (strain ATCC 53774 / DSM 7210 / GS-15)</name>
    <dbReference type="NCBI Taxonomy" id="269799"/>
    <lineage>
        <taxon>Bacteria</taxon>
        <taxon>Pseudomonadati</taxon>
        <taxon>Thermodesulfobacteriota</taxon>
        <taxon>Desulfuromonadia</taxon>
        <taxon>Geobacterales</taxon>
        <taxon>Geobacteraceae</taxon>
        <taxon>Geobacter</taxon>
    </lineage>
</organism>
<gene>
    <name evidence="3" type="ordered locus">Gmet_1481</name>
</gene>
<evidence type="ECO:0000256" key="1">
    <source>
        <dbReference type="SAM" id="MobiDB-lite"/>
    </source>
</evidence>
<dbReference type="KEGG" id="gme:Gmet_1481"/>
<protein>
    <submittedName>
        <fullName evidence="3">Uncharacterized protein</fullName>
    </submittedName>
</protein>
<feature type="region of interest" description="Disordered" evidence="1">
    <location>
        <begin position="139"/>
        <end position="164"/>
    </location>
</feature>
<proteinExistence type="predicted"/>
<dbReference type="AlphaFoldDB" id="Q39VK9"/>
<evidence type="ECO:0000313" key="4">
    <source>
        <dbReference type="Proteomes" id="UP000007073"/>
    </source>
</evidence>
<feature type="signal peptide" evidence="2">
    <location>
        <begin position="1"/>
        <end position="21"/>
    </location>
</feature>
<accession>Q39VK9</accession>
<reference evidence="3 4" key="2">
    <citation type="journal article" date="2009" name="BMC Microbiol.">
        <title>The genome sequence of Geobacter metallireducens: features of metabolism, physiology and regulation common and dissimilar to Geobacter sulfurreducens.</title>
        <authorList>
            <person name="Aklujkar M."/>
            <person name="Krushkal J."/>
            <person name="DiBartolo G."/>
            <person name="Lapidus A."/>
            <person name="Land M.L."/>
            <person name="Lovley D.R."/>
        </authorList>
    </citation>
    <scope>NUCLEOTIDE SEQUENCE [LARGE SCALE GENOMIC DNA]</scope>
    <source>
        <strain evidence="4">ATCC 53774 / DSM 7210 / GS-15</strain>
    </source>
</reference>